<evidence type="ECO:0008006" key="3">
    <source>
        <dbReference type="Google" id="ProtNLM"/>
    </source>
</evidence>
<dbReference type="InterPro" id="IPR022050">
    <property type="entry name" value="T_hemolysin"/>
</dbReference>
<evidence type="ECO:0000313" key="1">
    <source>
        <dbReference type="EMBL" id="QGM28808.1"/>
    </source>
</evidence>
<name>A0AAP9GWA1_9GAMM</name>
<dbReference type="Pfam" id="PF12261">
    <property type="entry name" value="T_hemolysin"/>
    <property type="match status" value="1"/>
</dbReference>
<reference evidence="2" key="1">
    <citation type="submission" date="2019-11" db="EMBL/GenBank/DDBJ databases">
        <title>Escherichia coli 1916D6.</title>
        <authorList>
            <person name="Yao H."/>
            <person name="Du X."/>
            <person name="Yu R."/>
            <person name="Li A."/>
        </authorList>
    </citation>
    <scope>NUCLEOTIDE SEQUENCE [LARGE SCALE GENOMIC DNA]</scope>
    <source>
        <strain evidence="2">19110F47</strain>
    </source>
</reference>
<organism evidence="1 2">
    <name type="scientific">Acinetobacter towneri</name>
    <dbReference type="NCBI Taxonomy" id="202956"/>
    <lineage>
        <taxon>Bacteria</taxon>
        <taxon>Pseudomonadati</taxon>
        <taxon>Pseudomonadota</taxon>
        <taxon>Gammaproteobacteria</taxon>
        <taxon>Moraxellales</taxon>
        <taxon>Moraxellaceae</taxon>
        <taxon>Acinetobacter</taxon>
    </lineage>
</organism>
<dbReference type="AlphaFoldDB" id="A0AAP9GWA1"/>
<evidence type="ECO:0000313" key="2">
    <source>
        <dbReference type="Proteomes" id="UP000405075"/>
    </source>
</evidence>
<sequence>MIKFSFDGHSSSTAHFLDAHFSQKKNQQACGLHKYLQTTPLLEPHFKPTYSAQTADTVPAIYIENSTQHLSIKTVERSATERWALENFIRDKYQKVHQASISSFSDTLFAGYADAEIQVAIGLQQLKTAHAFLEQYLDAPIENILSQLSAVPISRTQIVEIGNLAAQDMSKAKLMVAFLVFYLSQNNVQWAVCTGTAAVRYVLQNMGLHFHVLEKANPEVLGAAQQQWGSYYQQKPYVLAINVAAALAVTQPQYHFQN</sequence>
<accession>A0AAP9GWA1</accession>
<protein>
    <recommendedName>
        <fullName evidence="3">Thermostable hemolysin</fullName>
    </recommendedName>
</protein>
<dbReference type="EMBL" id="CP046045">
    <property type="protein sequence ID" value="QGM28808.1"/>
    <property type="molecule type" value="Genomic_DNA"/>
</dbReference>
<dbReference type="Proteomes" id="UP000405075">
    <property type="component" value="Chromosome"/>
</dbReference>
<gene>
    <name evidence="1" type="ORF">GJD93_04585</name>
</gene>
<proteinExistence type="predicted"/>